<dbReference type="Gene3D" id="2.60.470.10">
    <property type="entry name" value="Acid-sensing ion channels like domains"/>
    <property type="match status" value="1"/>
</dbReference>
<reference evidence="14" key="1">
    <citation type="submission" date="2022-11" db="UniProtKB">
        <authorList>
            <consortium name="EnsemblMetazoa"/>
        </authorList>
    </citation>
    <scope>IDENTIFICATION</scope>
</reference>
<keyword evidence="6" id="KW-0915">Sodium</keyword>
<evidence type="ECO:0000256" key="9">
    <source>
        <dbReference type="ARBA" id="ARBA00023201"/>
    </source>
</evidence>
<feature type="region of interest" description="Disordered" evidence="12">
    <location>
        <begin position="538"/>
        <end position="557"/>
    </location>
</feature>
<dbReference type="GO" id="GO:0015280">
    <property type="term" value="F:ligand-gated sodium channel activity"/>
    <property type="evidence" value="ECO:0007669"/>
    <property type="project" value="TreeGrafter"/>
</dbReference>
<evidence type="ECO:0000256" key="4">
    <source>
        <dbReference type="ARBA" id="ARBA00022692"/>
    </source>
</evidence>
<dbReference type="RefSeq" id="XP_038078278.1">
    <property type="nucleotide sequence ID" value="XM_038222350.1"/>
</dbReference>
<feature type="region of interest" description="Disordered" evidence="12">
    <location>
        <begin position="1"/>
        <end position="46"/>
    </location>
</feature>
<dbReference type="AlphaFoldDB" id="A0A914BPS6"/>
<keyword evidence="3 11" id="KW-0894">Sodium channel</keyword>
<evidence type="ECO:0000256" key="2">
    <source>
        <dbReference type="ARBA" id="ARBA00022448"/>
    </source>
</evidence>
<dbReference type="InterPro" id="IPR001873">
    <property type="entry name" value="ENaC"/>
</dbReference>
<dbReference type="GO" id="GO:0005886">
    <property type="term" value="C:plasma membrane"/>
    <property type="evidence" value="ECO:0007669"/>
    <property type="project" value="TreeGrafter"/>
</dbReference>
<comment type="similarity">
    <text evidence="11">Belongs to the amiloride-sensitive sodium channel (TC 1.A.6) family.</text>
</comment>
<dbReference type="GeneID" id="119745761"/>
<dbReference type="OMA" id="DRISAKC"/>
<dbReference type="Gene3D" id="1.10.287.770">
    <property type="entry name" value="YojJ-like"/>
    <property type="match status" value="1"/>
</dbReference>
<dbReference type="OrthoDB" id="10051479at2759"/>
<evidence type="ECO:0000313" key="14">
    <source>
        <dbReference type="EnsemblMetazoa" id="XP_038078278.1"/>
    </source>
</evidence>
<evidence type="ECO:0000256" key="6">
    <source>
        <dbReference type="ARBA" id="ARBA00023053"/>
    </source>
</evidence>
<dbReference type="PANTHER" id="PTHR11690">
    <property type="entry name" value="AMILORIDE-SENSITIVE SODIUM CHANNEL-RELATED"/>
    <property type="match status" value="1"/>
</dbReference>
<evidence type="ECO:0000313" key="15">
    <source>
        <dbReference type="Proteomes" id="UP000887568"/>
    </source>
</evidence>
<keyword evidence="5 13" id="KW-1133">Transmembrane helix</keyword>
<comment type="subcellular location">
    <subcellularLocation>
        <location evidence="1">Membrane</location>
        <topology evidence="1">Multi-pass membrane protein</topology>
    </subcellularLocation>
</comment>
<keyword evidence="10 11" id="KW-0407">Ion channel</keyword>
<evidence type="ECO:0000256" key="11">
    <source>
        <dbReference type="RuleBase" id="RU000679"/>
    </source>
</evidence>
<accession>A0A914BPS6</accession>
<keyword evidence="9 11" id="KW-0739">Sodium transport</keyword>
<evidence type="ECO:0000256" key="3">
    <source>
        <dbReference type="ARBA" id="ARBA00022461"/>
    </source>
</evidence>
<dbReference type="Pfam" id="PF00858">
    <property type="entry name" value="ASC"/>
    <property type="match status" value="1"/>
</dbReference>
<name>A0A914BPS6_PATMI</name>
<feature type="transmembrane region" description="Helical" evidence="13">
    <location>
        <begin position="81"/>
        <end position="106"/>
    </location>
</feature>
<sequence>MYHSESGTCPPVRGGLSKRKVSPMTAEELSIDDGRATGPDQPQAPDAEQTGLLYVVSHRLAESGAHGIPNIQRANSTCRRLVWTVLFLAGFGMFIYQGTVLVIKYYSYPINVNIEVRTPKKVQFPAVTWCNLNPIRKDALRDYADLNSLLEGSNPECTTSSGNSSFQPRKRFQGYPSDWDSADIDYSAEDCDRQTFDSATDIVGAMPYSERSKTGHHLNDMLLKCTFQEKPCSPKNFSTIYNSRYGNCYTFNSGFKGVEAINVTKVGPTYGLSMELYIQQDLYITGVETGAGVRIMVHNQTDMPFPEDKGANVAPGTESFIGIFRVMVNRLPLPYGDCADHFVKDNIFKNQFGHLEYTKTACEKDCYFKEVLEQCKCADVQYRYDDSIAACNSSIESEENCIDEIQQNFTSGVLDCTHCHKSCNETRFERSFSHSIWPNHDYKDTVKENIQKSNKDTVDLMRNNSAFIEENVLRVNVYYDSLFYDDIYQSEAYPSSSLASDLGGQVGLWIGVSVLTVFEFVELMMDVCVLAMSKCRAGGEKGRAGKSSEHGKGKPAA</sequence>
<keyword evidence="15" id="KW-1185">Reference proteome</keyword>
<keyword evidence="2 11" id="KW-0813">Transport</keyword>
<evidence type="ECO:0000256" key="7">
    <source>
        <dbReference type="ARBA" id="ARBA00023065"/>
    </source>
</evidence>
<keyword evidence="4 11" id="KW-0812">Transmembrane</keyword>
<dbReference type="EnsemblMetazoa" id="XM_038222350.1">
    <property type="protein sequence ID" value="XP_038078278.1"/>
    <property type="gene ID" value="LOC119745761"/>
</dbReference>
<keyword evidence="8 13" id="KW-0472">Membrane</keyword>
<keyword evidence="7 11" id="KW-0406">Ion transport</keyword>
<dbReference type="PANTHER" id="PTHR11690:SF248">
    <property type="entry name" value="PICKPOCKET 17, ISOFORM A"/>
    <property type="match status" value="1"/>
</dbReference>
<dbReference type="Proteomes" id="UP000887568">
    <property type="component" value="Unplaced"/>
</dbReference>
<dbReference type="PRINTS" id="PR01078">
    <property type="entry name" value="AMINACHANNEL"/>
</dbReference>
<evidence type="ECO:0000256" key="13">
    <source>
        <dbReference type="SAM" id="Phobius"/>
    </source>
</evidence>
<proteinExistence type="inferred from homology"/>
<evidence type="ECO:0000256" key="1">
    <source>
        <dbReference type="ARBA" id="ARBA00004141"/>
    </source>
</evidence>
<evidence type="ECO:0000256" key="8">
    <source>
        <dbReference type="ARBA" id="ARBA00023136"/>
    </source>
</evidence>
<evidence type="ECO:0000256" key="5">
    <source>
        <dbReference type="ARBA" id="ARBA00022989"/>
    </source>
</evidence>
<evidence type="ECO:0000256" key="10">
    <source>
        <dbReference type="ARBA" id="ARBA00023303"/>
    </source>
</evidence>
<organism evidence="14 15">
    <name type="scientific">Patiria miniata</name>
    <name type="common">Bat star</name>
    <name type="synonym">Asterina miniata</name>
    <dbReference type="NCBI Taxonomy" id="46514"/>
    <lineage>
        <taxon>Eukaryota</taxon>
        <taxon>Metazoa</taxon>
        <taxon>Echinodermata</taxon>
        <taxon>Eleutherozoa</taxon>
        <taxon>Asterozoa</taxon>
        <taxon>Asteroidea</taxon>
        <taxon>Valvatacea</taxon>
        <taxon>Valvatida</taxon>
        <taxon>Asterinidae</taxon>
        <taxon>Patiria</taxon>
    </lineage>
</organism>
<evidence type="ECO:0000256" key="12">
    <source>
        <dbReference type="SAM" id="MobiDB-lite"/>
    </source>
</evidence>
<protein>
    <submittedName>
        <fullName evidence="14">Uncharacterized protein</fullName>
    </submittedName>
</protein>